<dbReference type="STRING" id="1081103.A0A0B2WLJ5"/>
<keyword evidence="3" id="KW-0808">Transferase</keyword>
<protein>
    <submittedName>
        <fullName evidence="5">Beta-ketoacyl synthase</fullName>
    </submittedName>
</protein>
<dbReference type="Gene3D" id="1.10.1200.10">
    <property type="entry name" value="ACP-like"/>
    <property type="match status" value="1"/>
</dbReference>
<dbReference type="PANTHER" id="PTHR45681">
    <property type="entry name" value="POLYKETIDE SYNTHASE 44-RELATED"/>
    <property type="match status" value="1"/>
</dbReference>
<dbReference type="InterPro" id="IPR020806">
    <property type="entry name" value="PKS_PP-bd"/>
</dbReference>
<dbReference type="PROSITE" id="PS00012">
    <property type="entry name" value="PHOSPHOPANTETHEINE"/>
    <property type="match status" value="1"/>
</dbReference>
<dbReference type="SMART" id="SM00823">
    <property type="entry name" value="PKS_PP"/>
    <property type="match status" value="1"/>
</dbReference>
<dbReference type="InterPro" id="IPR029063">
    <property type="entry name" value="SAM-dependent_MTases_sf"/>
</dbReference>
<dbReference type="Pfam" id="PF08242">
    <property type="entry name" value="Methyltransf_12"/>
    <property type="match status" value="1"/>
</dbReference>
<dbReference type="SUPFAM" id="SSF53335">
    <property type="entry name" value="S-adenosyl-L-methionine-dependent methyltransferases"/>
    <property type="match status" value="1"/>
</dbReference>
<dbReference type="OrthoDB" id="329835at2759"/>
<keyword evidence="1" id="KW-0596">Phosphopantetheine</keyword>
<name>A0A0B2WLJ5_METAS</name>
<evidence type="ECO:0000256" key="2">
    <source>
        <dbReference type="ARBA" id="ARBA00022553"/>
    </source>
</evidence>
<dbReference type="GO" id="GO:0016740">
    <property type="term" value="F:transferase activity"/>
    <property type="evidence" value="ECO:0007669"/>
    <property type="project" value="UniProtKB-KW"/>
</dbReference>
<dbReference type="Gene3D" id="3.40.50.150">
    <property type="entry name" value="Vaccinia Virus protein VP39"/>
    <property type="match status" value="1"/>
</dbReference>
<comment type="caution">
    <text evidence="5">The sequence shown here is derived from an EMBL/GenBank/DDBJ whole genome shotgun (WGS) entry which is preliminary data.</text>
</comment>
<dbReference type="AlphaFoldDB" id="A0A0B2WLJ5"/>
<feature type="domain" description="Carrier" evidence="4">
    <location>
        <begin position="9"/>
        <end position="83"/>
    </location>
</feature>
<dbReference type="InterPro" id="IPR036736">
    <property type="entry name" value="ACP-like_sf"/>
</dbReference>
<dbReference type="PROSITE" id="PS50075">
    <property type="entry name" value="CARRIER"/>
    <property type="match status" value="1"/>
</dbReference>
<dbReference type="GeneID" id="63741839"/>
<keyword evidence="2" id="KW-0597">Phosphoprotein</keyword>
<evidence type="ECO:0000256" key="1">
    <source>
        <dbReference type="ARBA" id="ARBA00022450"/>
    </source>
</evidence>
<dbReference type="InterPro" id="IPR009081">
    <property type="entry name" value="PP-bd_ACP"/>
</dbReference>
<dbReference type="SUPFAM" id="SSF47336">
    <property type="entry name" value="ACP-like"/>
    <property type="match status" value="1"/>
</dbReference>
<gene>
    <name evidence="5" type="ORF">MAM_07384</name>
</gene>
<dbReference type="Pfam" id="PF00550">
    <property type="entry name" value="PP-binding"/>
    <property type="match status" value="1"/>
</dbReference>
<dbReference type="Proteomes" id="UP000030816">
    <property type="component" value="Unassembled WGS sequence"/>
</dbReference>
<dbReference type="InterPro" id="IPR006162">
    <property type="entry name" value="Ppantetheine_attach_site"/>
</dbReference>
<sequence>MINHQLSAMEVMDVFRDAIVIETGYDIGKSDFNTDFSDLGLDSLAAIGVVNIVTNRTGIELPASLFRDCKTFSDLSERLGQNHAINGLAPAAQRLSSQARQRVRDAFLELRKHERQFAEDAGFANFWTTVYPAERRLVLSFVYEAFADLGCPLDEIHAGETVTCPRGVLEKHRRVFDGAIFEILKDGGIVSETRAGHIRTSSPIDKTPSIEIYSKIVQDHPLYAKVHQLLHVTGSQFAECLGGKADPIKLLFGKNKDLLQHFYTKAPMSLAASMHLAALVKRIYASQAFKEGERVEILEVGAGLGGTTGLVLDALVEANVPFRYVFTDISSSFFGAAKSRYCDIAPCSMEYLVLDIEKEPPESLRRRFDLVISTNCIHATRNLAASCSNVQALLRPGGFFALVEFTTRFYWLDLVFGLLDGWWLFEDGRQHCTVSEAVWKTSLQHAGFSEVLWTDAELSEKPNPQLLVACTG</sequence>
<evidence type="ECO:0000313" key="5">
    <source>
        <dbReference type="EMBL" id="KHN94788.1"/>
    </source>
</evidence>
<reference evidence="5 6" key="1">
    <citation type="journal article" date="2014" name="Proc. Natl. Acad. Sci. U.S.A.">
        <title>Trajectory and genomic determinants of fungal-pathogen speciation and host adaptation.</title>
        <authorList>
            <person name="Hu X."/>
            <person name="Xiao G."/>
            <person name="Zheng P."/>
            <person name="Shang Y."/>
            <person name="Su Y."/>
            <person name="Zhang X."/>
            <person name="Liu X."/>
            <person name="Zhan S."/>
            <person name="St Leger R.J."/>
            <person name="Wang C."/>
        </authorList>
    </citation>
    <scope>NUCLEOTIDE SEQUENCE [LARGE SCALE GENOMIC DNA]</scope>
    <source>
        <strain evidence="5 6">ARSEF 1941</strain>
    </source>
</reference>
<dbReference type="GO" id="GO:0031177">
    <property type="term" value="F:phosphopantetheine binding"/>
    <property type="evidence" value="ECO:0007669"/>
    <property type="project" value="InterPro"/>
</dbReference>
<dbReference type="PANTHER" id="PTHR45681:SF6">
    <property type="entry name" value="POLYKETIDE SYNTHASE 37"/>
    <property type="match status" value="1"/>
</dbReference>
<dbReference type="HOGENOM" id="CLU_043689_0_0_1"/>
<evidence type="ECO:0000259" key="4">
    <source>
        <dbReference type="PROSITE" id="PS50075"/>
    </source>
</evidence>
<dbReference type="Pfam" id="PF18558">
    <property type="entry name" value="HTH_51"/>
    <property type="match status" value="1"/>
</dbReference>
<evidence type="ECO:0000256" key="3">
    <source>
        <dbReference type="ARBA" id="ARBA00022679"/>
    </source>
</evidence>
<dbReference type="EMBL" id="AZHE01000030">
    <property type="protein sequence ID" value="KHN94788.1"/>
    <property type="molecule type" value="Genomic_DNA"/>
</dbReference>
<accession>A0A0B2WLJ5</accession>
<proteinExistence type="predicted"/>
<dbReference type="InterPro" id="IPR013217">
    <property type="entry name" value="Methyltransf_12"/>
</dbReference>
<dbReference type="RefSeq" id="XP_040675854.1">
    <property type="nucleotide sequence ID" value="XM_040826182.1"/>
</dbReference>
<evidence type="ECO:0000313" key="6">
    <source>
        <dbReference type="Proteomes" id="UP000030816"/>
    </source>
</evidence>
<organism evidence="5 6">
    <name type="scientific">Metarhizium album (strain ARSEF 1941)</name>
    <dbReference type="NCBI Taxonomy" id="1081103"/>
    <lineage>
        <taxon>Eukaryota</taxon>
        <taxon>Fungi</taxon>
        <taxon>Dikarya</taxon>
        <taxon>Ascomycota</taxon>
        <taxon>Pezizomycotina</taxon>
        <taxon>Sordariomycetes</taxon>
        <taxon>Hypocreomycetidae</taxon>
        <taxon>Hypocreales</taxon>
        <taxon>Clavicipitaceae</taxon>
        <taxon>Metarhizium</taxon>
    </lineage>
</organism>
<dbReference type="InterPro" id="IPR041068">
    <property type="entry name" value="HTH_51"/>
</dbReference>
<dbReference type="InterPro" id="IPR050444">
    <property type="entry name" value="Polyketide_Synthase"/>
</dbReference>
<keyword evidence="6" id="KW-1185">Reference proteome</keyword>